<dbReference type="AlphaFoldDB" id="A0A286RAW0"/>
<evidence type="ECO:0000313" key="1">
    <source>
        <dbReference type="EMBL" id="ASV73104.1"/>
    </source>
</evidence>
<protein>
    <submittedName>
        <fullName evidence="1">Uncharacterized protein</fullName>
    </submittedName>
</protein>
<reference evidence="1 2" key="1">
    <citation type="journal article" name="Front. Microbiol.">
        <title>Sugar Metabolism of the First Thermophilic Planctomycete Thermogutta terrifontis: Comparative Genomic and Transcriptomic Approaches.</title>
        <authorList>
            <person name="Elcheninov A.G."/>
            <person name="Menzel P."/>
            <person name="Gudbergsdottir S.R."/>
            <person name="Slesarev A.I."/>
            <person name="Kadnikov V.V."/>
            <person name="Krogh A."/>
            <person name="Bonch-Osmolovskaya E.A."/>
            <person name="Peng X."/>
            <person name="Kublanov I.V."/>
        </authorList>
    </citation>
    <scope>NUCLEOTIDE SEQUENCE [LARGE SCALE GENOMIC DNA]</scope>
    <source>
        <strain evidence="1 2">R1</strain>
    </source>
</reference>
<keyword evidence="2" id="KW-1185">Reference proteome</keyword>
<dbReference type="KEGG" id="ttf:THTE_0502"/>
<gene>
    <name evidence="1" type="ORF">THTE_0502</name>
</gene>
<organism evidence="1 2">
    <name type="scientific">Thermogutta terrifontis</name>
    <dbReference type="NCBI Taxonomy" id="1331910"/>
    <lineage>
        <taxon>Bacteria</taxon>
        <taxon>Pseudomonadati</taxon>
        <taxon>Planctomycetota</taxon>
        <taxon>Planctomycetia</taxon>
        <taxon>Pirellulales</taxon>
        <taxon>Thermoguttaceae</taxon>
        <taxon>Thermogutta</taxon>
    </lineage>
</organism>
<name>A0A286RAW0_9BACT</name>
<accession>A0A286RAW0</accession>
<dbReference type="Proteomes" id="UP000215086">
    <property type="component" value="Chromosome"/>
</dbReference>
<proteinExistence type="predicted"/>
<dbReference type="EMBL" id="CP018477">
    <property type="protein sequence ID" value="ASV73104.1"/>
    <property type="molecule type" value="Genomic_DNA"/>
</dbReference>
<sequence length="79" mass="8467">MPNSTENKRTVCGHHRIHLAWFFHSAPPTPGKKISPAGALKNVAGQQIGPGEYNGARTGGILVLVFLGFRSPVELCENS</sequence>
<evidence type="ECO:0000313" key="2">
    <source>
        <dbReference type="Proteomes" id="UP000215086"/>
    </source>
</evidence>